<reference evidence="1" key="2">
    <citation type="journal article" date="2023" name="Science">
        <title>Genomic signatures of disease resistance in endangered staghorn corals.</title>
        <authorList>
            <person name="Vollmer S.V."/>
            <person name="Selwyn J.D."/>
            <person name="Despard B.A."/>
            <person name="Roesel C.L."/>
        </authorList>
    </citation>
    <scope>NUCLEOTIDE SEQUENCE</scope>
    <source>
        <strain evidence="1">K2</strain>
    </source>
</reference>
<keyword evidence="2" id="KW-1185">Reference proteome</keyword>
<accession>A0AAD9UUX5</accession>
<dbReference type="Proteomes" id="UP001249851">
    <property type="component" value="Unassembled WGS sequence"/>
</dbReference>
<evidence type="ECO:0000313" key="2">
    <source>
        <dbReference type="Proteomes" id="UP001249851"/>
    </source>
</evidence>
<dbReference type="AlphaFoldDB" id="A0AAD9UUX5"/>
<reference evidence="1" key="1">
    <citation type="journal article" date="2023" name="G3 (Bethesda)">
        <title>Whole genome assembly and annotation of the endangered Caribbean coral Acropora cervicornis.</title>
        <authorList>
            <person name="Selwyn J.D."/>
            <person name="Vollmer S.V."/>
        </authorList>
    </citation>
    <scope>NUCLEOTIDE SEQUENCE</scope>
    <source>
        <strain evidence="1">K2</strain>
    </source>
</reference>
<gene>
    <name evidence="1" type="ORF">P5673_028382</name>
</gene>
<sequence length="66" mass="7574">MDIDVCTVEQLSDEKSEDNDNLSVYADRMELKELLIAHLNINSIQNKFEDIIETTLAQIMFIAKVT</sequence>
<name>A0AAD9UUX5_ACRCE</name>
<protein>
    <submittedName>
        <fullName evidence="1">Uncharacterized protein</fullName>
    </submittedName>
</protein>
<evidence type="ECO:0000313" key="1">
    <source>
        <dbReference type="EMBL" id="KAK2550863.1"/>
    </source>
</evidence>
<comment type="caution">
    <text evidence="1">The sequence shown here is derived from an EMBL/GenBank/DDBJ whole genome shotgun (WGS) entry which is preliminary data.</text>
</comment>
<organism evidence="1 2">
    <name type="scientific">Acropora cervicornis</name>
    <name type="common">Staghorn coral</name>
    <dbReference type="NCBI Taxonomy" id="6130"/>
    <lineage>
        <taxon>Eukaryota</taxon>
        <taxon>Metazoa</taxon>
        <taxon>Cnidaria</taxon>
        <taxon>Anthozoa</taxon>
        <taxon>Hexacorallia</taxon>
        <taxon>Scleractinia</taxon>
        <taxon>Astrocoeniina</taxon>
        <taxon>Acroporidae</taxon>
        <taxon>Acropora</taxon>
    </lineage>
</organism>
<proteinExistence type="predicted"/>
<dbReference type="EMBL" id="JARQWQ010000105">
    <property type="protein sequence ID" value="KAK2550863.1"/>
    <property type="molecule type" value="Genomic_DNA"/>
</dbReference>